<gene>
    <name evidence="2" type="ORF">JY572_20120</name>
</gene>
<feature type="transmembrane region" description="Helical" evidence="1">
    <location>
        <begin position="87"/>
        <end position="107"/>
    </location>
</feature>
<dbReference type="EMBL" id="CP071091">
    <property type="protein sequence ID" value="QSQ10750.1"/>
    <property type="molecule type" value="Genomic_DNA"/>
</dbReference>
<keyword evidence="1" id="KW-1133">Transmembrane helix</keyword>
<protein>
    <submittedName>
        <fullName evidence="2">Uncharacterized protein</fullName>
    </submittedName>
</protein>
<keyword evidence="1" id="KW-0472">Membrane</keyword>
<accession>A0ABX7MZ48</accession>
<proteinExistence type="predicted"/>
<name>A0ABX7MZ48_9BACT</name>
<reference evidence="2 3" key="1">
    <citation type="submission" date="2021-02" db="EMBL/GenBank/DDBJ databases">
        <title>De Novo genome assembly of isolated myxobacteria.</title>
        <authorList>
            <person name="Stevens D.C."/>
        </authorList>
    </citation>
    <scope>NUCLEOTIDE SEQUENCE [LARGE SCALE GENOMIC DNA]</scope>
    <source>
        <strain evidence="2 3">SCHIC003</strain>
    </source>
</reference>
<dbReference type="RefSeq" id="WP_206712518.1">
    <property type="nucleotide sequence ID" value="NZ_CP071091.1"/>
</dbReference>
<organism evidence="2 3">
    <name type="scientific">Myxococcus landrumensis</name>
    <dbReference type="NCBI Taxonomy" id="2813577"/>
    <lineage>
        <taxon>Bacteria</taxon>
        <taxon>Pseudomonadati</taxon>
        <taxon>Myxococcota</taxon>
        <taxon>Myxococcia</taxon>
        <taxon>Myxococcales</taxon>
        <taxon>Cystobacterineae</taxon>
        <taxon>Myxococcaceae</taxon>
        <taxon>Myxococcus</taxon>
    </lineage>
</organism>
<dbReference type="Proteomes" id="UP000663090">
    <property type="component" value="Chromosome"/>
</dbReference>
<feature type="transmembrane region" description="Helical" evidence="1">
    <location>
        <begin position="61"/>
        <end position="81"/>
    </location>
</feature>
<evidence type="ECO:0000313" key="2">
    <source>
        <dbReference type="EMBL" id="QSQ10750.1"/>
    </source>
</evidence>
<keyword evidence="3" id="KW-1185">Reference proteome</keyword>
<evidence type="ECO:0000313" key="3">
    <source>
        <dbReference type="Proteomes" id="UP000663090"/>
    </source>
</evidence>
<feature type="transmembrane region" description="Helical" evidence="1">
    <location>
        <begin position="30"/>
        <end position="49"/>
    </location>
</feature>
<sequence>MVDGGVVGPNPEQLEEFARLVLDAVTSRNYALLAALVVVVLVYLLRKFGGAFVPFLRTDRGGAVLVLGMSLAGAVANALAAGAPFSLALVLTALKVALTAAGGFTVIKRLLFGTPAIERAVQAGELAAGQVGGKAAAIAVLEQLDKRGEK</sequence>
<keyword evidence="1" id="KW-0812">Transmembrane</keyword>
<evidence type="ECO:0000256" key="1">
    <source>
        <dbReference type="SAM" id="Phobius"/>
    </source>
</evidence>